<dbReference type="EMBL" id="CM056777">
    <property type="protein sequence ID" value="KAJ8737846.1"/>
    <property type="molecule type" value="Genomic_DNA"/>
</dbReference>
<evidence type="ECO:0000313" key="1">
    <source>
        <dbReference type="EMBL" id="KAJ8737846.1"/>
    </source>
</evidence>
<keyword evidence="2" id="KW-1185">Reference proteome</keyword>
<sequence>MYNNISGPAVDNALADHPITIRDVWCYNLHEEFHYVRQVVQKYHWVAMDTEFPGIVAKPTGEFKSSAAYKYEMLRTNVDLLTIIQLGLTFMDEHGNTPEGITTWQFNFKFSLQTDMYAENSIMLLINSGLRFRDHEEYGIEPSEFAELLMSSGIVLMDNIRWLSFHSGYDFGYLLKLLTDQNLPDQECYFYETLRLYFRNIYDVKYLMKLCKNLRGGLQDVAAQLELRRMGIQHQAGSDSHLTGLAFFKIKEFFFEGDIESTSGHLYGLGAPTINNQNIFLDDHWKHSQQPN</sequence>
<name>A0ACC2RCM7_9NEOP</name>
<accession>A0ACC2RCM7</accession>
<gene>
    <name evidence="1" type="ORF">PYW08_000441</name>
</gene>
<comment type="caution">
    <text evidence="1">The sequence shown here is derived from an EMBL/GenBank/DDBJ whole genome shotgun (WGS) entry which is preliminary data.</text>
</comment>
<dbReference type="Proteomes" id="UP001231649">
    <property type="component" value="Chromosome 1"/>
</dbReference>
<protein>
    <submittedName>
        <fullName evidence="1">Uncharacterized protein</fullName>
    </submittedName>
</protein>
<organism evidence="1 2">
    <name type="scientific">Mythimna loreyi</name>
    <dbReference type="NCBI Taxonomy" id="667449"/>
    <lineage>
        <taxon>Eukaryota</taxon>
        <taxon>Metazoa</taxon>
        <taxon>Ecdysozoa</taxon>
        <taxon>Arthropoda</taxon>
        <taxon>Hexapoda</taxon>
        <taxon>Insecta</taxon>
        <taxon>Pterygota</taxon>
        <taxon>Neoptera</taxon>
        <taxon>Endopterygota</taxon>
        <taxon>Lepidoptera</taxon>
        <taxon>Glossata</taxon>
        <taxon>Ditrysia</taxon>
        <taxon>Noctuoidea</taxon>
        <taxon>Noctuidae</taxon>
        <taxon>Noctuinae</taxon>
        <taxon>Hadenini</taxon>
        <taxon>Mythimna</taxon>
    </lineage>
</organism>
<proteinExistence type="predicted"/>
<evidence type="ECO:0000313" key="2">
    <source>
        <dbReference type="Proteomes" id="UP001231649"/>
    </source>
</evidence>
<reference evidence="1" key="1">
    <citation type="submission" date="2023-03" db="EMBL/GenBank/DDBJ databases">
        <title>Chromosome-level genomes of two armyworms, Mythimna separata and Mythimna loreyi, provide insights into the biosynthesis and reception of sex pheromones.</title>
        <authorList>
            <person name="Zhao H."/>
        </authorList>
    </citation>
    <scope>NUCLEOTIDE SEQUENCE</scope>
    <source>
        <strain evidence="1">BeijingLab</strain>
    </source>
</reference>